<dbReference type="PANTHER" id="PTHR42923">
    <property type="entry name" value="PROTOPORPHYRINOGEN OXIDASE"/>
    <property type="match status" value="1"/>
</dbReference>
<feature type="compositionally biased region" description="Polar residues" evidence="1">
    <location>
        <begin position="392"/>
        <end position="417"/>
    </location>
</feature>
<keyword evidence="2" id="KW-0472">Membrane</keyword>
<dbReference type="Proteomes" id="UP001375240">
    <property type="component" value="Unassembled WGS sequence"/>
</dbReference>
<dbReference type="Pfam" id="PF13450">
    <property type="entry name" value="NAD_binding_8"/>
    <property type="match status" value="1"/>
</dbReference>
<evidence type="ECO:0000256" key="2">
    <source>
        <dbReference type="SAM" id="Phobius"/>
    </source>
</evidence>
<dbReference type="AlphaFoldDB" id="A0AAV9UJI9"/>
<dbReference type="Gene3D" id="1.10.405.20">
    <property type="match status" value="1"/>
</dbReference>
<sequence length="417" mass="47266">MPRKRVLIVGAGAAGMSCAHHLSNHPSDFEITIIEPESYCGGQAFSIPIDEARHGASWLNQGVQGGSGIFRHTFAMFRQQGYDATPVNLQVSFGKGDKFWTNVFPTKFHEKHAAEIKKFRRALKIIGWLPGVFLFVPIWLLVKIFRFSREFANYMVLPTLALFLGTGNATPEVNSVILQKLFNSPTAGMWYDAEAAGKKAGVLVGNNPSMVVFPNLSEFYDTWKKTLITRGVDVRLNTKLMNVMDRSHNGVKVCISERTFENRYERSIEVFDEIVFACAADRAKSLLGDQATRRERFVLGGTTWSDDCTITHWDMEYMEKYYTNHFSEDQVAENPNRDDTARIAQGREFAPMYYIRSYDQEPDKIEMISPPFLPPSYASGRTYETNMYGIYTPSTAPPTNRSFPSVQTAQTPPSRYR</sequence>
<dbReference type="PROSITE" id="PS51257">
    <property type="entry name" value="PROKAR_LIPOPROTEIN"/>
    <property type="match status" value="1"/>
</dbReference>
<evidence type="ECO:0000256" key="1">
    <source>
        <dbReference type="SAM" id="MobiDB-lite"/>
    </source>
</evidence>
<evidence type="ECO:0008006" key="5">
    <source>
        <dbReference type="Google" id="ProtNLM"/>
    </source>
</evidence>
<feature type="transmembrane region" description="Helical" evidence="2">
    <location>
        <begin position="125"/>
        <end position="145"/>
    </location>
</feature>
<dbReference type="Gene3D" id="3.30.70.1990">
    <property type="match status" value="1"/>
</dbReference>
<evidence type="ECO:0000313" key="4">
    <source>
        <dbReference type="Proteomes" id="UP001375240"/>
    </source>
</evidence>
<name>A0AAV9UJI9_9PEZI</name>
<reference evidence="3 4" key="1">
    <citation type="submission" date="2019-10" db="EMBL/GenBank/DDBJ databases">
        <authorList>
            <person name="Palmer J.M."/>
        </authorList>
    </citation>
    <scope>NUCLEOTIDE SEQUENCE [LARGE SCALE GENOMIC DNA]</scope>
    <source>
        <strain evidence="3 4">TWF696</strain>
    </source>
</reference>
<keyword evidence="2" id="KW-1133">Transmembrane helix</keyword>
<organism evidence="3 4">
    <name type="scientific">Orbilia brochopaga</name>
    <dbReference type="NCBI Taxonomy" id="3140254"/>
    <lineage>
        <taxon>Eukaryota</taxon>
        <taxon>Fungi</taxon>
        <taxon>Dikarya</taxon>
        <taxon>Ascomycota</taxon>
        <taxon>Pezizomycotina</taxon>
        <taxon>Orbiliomycetes</taxon>
        <taxon>Orbiliales</taxon>
        <taxon>Orbiliaceae</taxon>
        <taxon>Orbilia</taxon>
    </lineage>
</organism>
<dbReference type="Gene3D" id="3.50.50.60">
    <property type="entry name" value="FAD/NAD(P)-binding domain"/>
    <property type="match status" value="1"/>
</dbReference>
<dbReference type="InterPro" id="IPR036188">
    <property type="entry name" value="FAD/NAD-bd_sf"/>
</dbReference>
<evidence type="ECO:0000313" key="3">
    <source>
        <dbReference type="EMBL" id="KAK6341452.1"/>
    </source>
</evidence>
<gene>
    <name evidence="3" type="ORF">TWF696_008526</name>
</gene>
<proteinExistence type="predicted"/>
<dbReference type="PANTHER" id="PTHR42923:SF20">
    <property type="entry name" value="FLAVIN-CONTAINING AMINE OXIDASEDEHYDROGENASE"/>
    <property type="match status" value="1"/>
</dbReference>
<feature type="region of interest" description="Disordered" evidence="1">
    <location>
        <begin position="391"/>
        <end position="417"/>
    </location>
</feature>
<protein>
    <recommendedName>
        <fullName evidence="5">FAD/NAD(P)-binding domain-containing protein</fullName>
    </recommendedName>
</protein>
<dbReference type="InterPro" id="IPR050464">
    <property type="entry name" value="Zeta_carotene_desat/Oxidored"/>
</dbReference>
<keyword evidence="2" id="KW-0812">Transmembrane</keyword>
<comment type="caution">
    <text evidence="3">The sequence shown here is derived from an EMBL/GenBank/DDBJ whole genome shotgun (WGS) entry which is preliminary data.</text>
</comment>
<dbReference type="EMBL" id="JAVHNQ010000007">
    <property type="protein sequence ID" value="KAK6341452.1"/>
    <property type="molecule type" value="Genomic_DNA"/>
</dbReference>
<dbReference type="SUPFAM" id="SSF51905">
    <property type="entry name" value="FAD/NAD(P)-binding domain"/>
    <property type="match status" value="1"/>
</dbReference>
<dbReference type="GO" id="GO:0016491">
    <property type="term" value="F:oxidoreductase activity"/>
    <property type="evidence" value="ECO:0007669"/>
    <property type="project" value="TreeGrafter"/>
</dbReference>
<keyword evidence="4" id="KW-1185">Reference proteome</keyword>
<accession>A0AAV9UJI9</accession>